<evidence type="ECO:0000256" key="1">
    <source>
        <dbReference type="ARBA" id="ARBA00009943"/>
    </source>
</evidence>
<evidence type="ECO:0000256" key="5">
    <source>
        <dbReference type="ARBA" id="ARBA00023315"/>
    </source>
</evidence>
<gene>
    <name evidence="7" type="ORF">SDC9_156210</name>
</gene>
<keyword evidence="2" id="KW-0808">Transferase</keyword>
<dbReference type="InterPro" id="IPR050644">
    <property type="entry name" value="PG_Glycine_Bridge_Synth"/>
</dbReference>
<evidence type="ECO:0008006" key="8">
    <source>
        <dbReference type="Google" id="ProtNLM"/>
    </source>
</evidence>
<dbReference type="PROSITE" id="PS51191">
    <property type="entry name" value="FEMABX"/>
    <property type="match status" value="1"/>
</dbReference>
<comment type="caution">
    <text evidence="7">The sequence shown here is derived from an EMBL/GenBank/DDBJ whole genome shotgun (WGS) entry which is preliminary data.</text>
</comment>
<reference evidence="7" key="1">
    <citation type="submission" date="2019-08" db="EMBL/GenBank/DDBJ databases">
        <authorList>
            <person name="Kucharzyk K."/>
            <person name="Murdoch R.W."/>
            <person name="Higgins S."/>
            <person name="Loffler F."/>
        </authorList>
    </citation>
    <scope>NUCLEOTIDE SEQUENCE</scope>
</reference>
<dbReference type="InterPro" id="IPR003447">
    <property type="entry name" value="FEMABX"/>
</dbReference>
<keyword evidence="4" id="KW-0573">Peptidoglycan synthesis</keyword>
<accession>A0A645F5X1</accession>
<evidence type="ECO:0000256" key="6">
    <source>
        <dbReference type="ARBA" id="ARBA00023316"/>
    </source>
</evidence>
<dbReference type="GO" id="GO:0071555">
    <property type="term" value="P:cell wall organization"/>
    <property type="evidence" value="ECO:0007669"/>
    <property type="project" value="UniProtKB-KW"/>
</dbReference>
<dbReference type="GO" id="GO:0016755">
    <property type="term" value="F:aminoacyltransferase activity"/>
    <property type="evidence" value="ECO:0007669"/>
    <property type="project" value="InterPro"/>
</dbReference>
<keyword evidence="3" id="KW-0133">Cell shape</keyword>
<dbReference type="GO" id="GO:0009252">
    <property type="term" value="P:peptidoglycan biosynthetic process"/>
    <property type="evidence" value="ECO:0007669"/>
    <property type="project" value="UniProtKB-KW"/>
</dbReference>
<evidence type="ECO:0000256" key="2">
    <source>
        <dbReference type="ARBA" id="ARBA00022679"/>
    </source>
</evidence>
<dbReference type="GO" id="GO:0008360">
    <property type="term" value="P:regulation of cell shape"/>
    <property type="evidence" value="ECO:0007669"/>
    <property type="project" value="UniProtKB-KW"/>
</dbReference>
<dbReference type="SUPFAM" id="SSF55729">
    <property type="entry name" value="Acyl-CoA N-acyltransferases (Nat)"/>
    <property type="match status" value="1"/>
</dbReference>
<keyword evidence="5" id="KW-0012">Acyltransferase</keyword>
<comment type="similarity">
    <text evidence="1">Belongs to the FemABX family.</text>
</comment>
<evidence type="ECO:0000256" key="3">
    <source>
        <dbReference type="ARBA" id="ARBA00022960"/>
    </source>
</evidence>
<protein>
    <recommendedName>
        <fullName evidence="8">Lipid II:glycine glycyltransferase</fullName>
    </recommendedName>
</protein>
<organism evidence="7">
    <name type="scientific">bioreactor metagenome</name>
    <dbReference type="NCBI Taxonomy" id="1076179"/>
    <lineage>
        <taxon>unclassified sequences</taxon>
        <taxon>metagenomes</taxon>
        <taxon>ecological metagenomes</taxon>
    </lineage>
</organism>
<dbReference type="PANTHER" id="PTHR36174">
    <property type="entry name" value="LIPID II:GLYCINE GLYCYLTRANSFERASE"/>
    <property type="match status" value="1"/>
</dbReference>
<keyword evidence="6" id="KW-0961">Cell wall biogenesis/degradation</keyword>
<dbReference type="EMBL" id="VSSQ01055019">
    <property type="protein sequence ID" value="MPN08922.1"/>
    <property type="molecule type" value="Genomic_DNA"/>
</dbReference>
<name>A0A645F5X1_9ZZZZ</name>
<evidence type="ECO:0000313" key="7">
    <source>
        <dbReference type="EMBL" id="MPN08922.1"/>
    </source>
</evidence>
<dbReference type="AlphaFoldDB" id="A0A645F5X1"/>
<dbReference type="InterPro" id="IPR016181">
    <property type="entry name" value="Acyl_CoA_acyltransferase"/>
</dbReference>
<sequence length="172" mass="20913">MTEVNLSVYITNLQEEIDSNKYRKDPEALTSKKQEIINARQLKAQYGEQVVIAVGMFVRYAHKSWDLYTYNRKDFNNFKATDYLHAFVIDDMKRHGVRLYDMVGFSGVTEKRDPYYGLYDYKRSFGSDFYEHIGQFDYVIDEKQYTWFNQTQYQIKRFRRKLFRILYKKDKD</sequence>
<evidence type="ECO:0000256" key="4">
    <source>
        <dbReference type="ARBA" id="ARBA00022984"/>
    </source>
</evidence>
<dbReference type="Gene3D" id="3.40.630.30">
    <property type="match status" value="1"/>
</dbReference>
<dbReference type="PANTHER" id="PTHR36174:SF1">
    <property type="entry name" value="LIPID II:GLYCINE GLYCYLTRANSFERASE"/>
    <property type="match status" value="1"/>
</dbReference>
<proteinExistence type="inferred from homology"/>
<dbReference type="Pfam" id="PF02388">
    <property type="entry name" value="FemAB"/>
    <property type="match status" value="1"/>
</dbReference>